<reference evidence="1" key="1">
    <citation type="journal article" date="2003" name="Genome Biol.">
        <title>An integrated gene annotation and transcriptional profiling approach towards the full gene content of the Drosophila genome.</title>
        <authorList>
            <person name="Hild M."/>
            <person name="Beckmann B."/>
            <person name="Haas S.A."/>
            <person name="Koch B."/>
            <person name="Solovyev V."/>
            <person name="Busold C."/>
            <person name="Fellenberg K."/>
            <person name="Boutros M."/>
            <person name="Vingron M."/>
            <person name="Sauer F."/>
            <person name="Hoheisel J.D."/>
            <person name="Paro R."/>
        </authorList>
    </citation>
    <scope>NUCLEOTIDE SEQUENCE</scope>
</reference>
<evidence type="ECO:0000313" key="1">
    <source>
        <dbReference type="EMBL" id="DAA02445.1"/>
    </source>
</evidence>
<organism evidence="1">
    <name type="scientific">Drosophila melanogaster</name>
    <name type="common">Fruit fly</name>
    <dbReference type="NCBI Taxonomy" id="7227"/>
    <lineage>
        <taxon>Eukaryota</taxon>
        <taxon>Metazoa</taxon>
        <taxon>Ecdysozoa</taxon>
        <taxon>Arthropoda</taxon>
        <taxon>Hexapoda</taxon>
        <taxon>Insecta</taxon>
        <taxon>Pterygota</taxon>
        <taxon>Neoptera</taxon>
        <taxon>Endopterygota</taxon>
        <taxon>Diptera</taxon>
        <taxon>Brachycera</taxon>
        <taxon>Muscomorpha</taxon>
        <taxon>Ephydroidea</taxon>
        <taxon>Drosophilidae</taxon>
        <taxon>Drosophila</taxon>
        <taxon>Sophophora</taxon>
    </lineage>
</organism>
<accession>Q6IGL9</accession>
<dbReference type="AlphaFoldDB" id="Q6IGL9"/>
<gene>
    <name evidence="1" type="ORF">HDC05913</name>
</gene>
<proteinExistence type="predicted"/>
<dbReference type="EMBL" id="BK003747">
    <property type="protein sequence ID" value="DAA02445.1"/>
    <property type="molecule type" value="Genomic_DNA"/>
</dbReference>
<sequence length="208" mass="23596">MSEKLHQQQPPGRRSLLSAACSFLVFGDLDTYSAASSMLINAEALGRKTFRWPGNGVAEAEVAAMWGDLEVETCQRCGFPGILLSGFRSQLKSITYVYANWTLLAKDHSSFRRLKRFACRLWRCVLLGKGYRTWDRGDRTQDMGTSTEQTKDAKTVSPAIRANEHFLAIDSIGGRVKGSSWALLIYEPISHHHLHHRCHHHHHHDERN</sequence>
<protein>
    <submittedName>
        <fullName evidence="1">HDC05913</fullName>
    </submittedName>
</protein>
<name>Q6IGL9_DROME</name>